<protein>
    <submittedName>
        <fullName evidence="1">Uncharacterized protein</fullName>
    </submittedName>
</protein>
<accession>A0A9P3HAF6</accession>
<dbReference type="OrthoDB" id="2330551at2759"/>
<comment type="caution">
    <text evidence="1">The sequence shown here is derived from an EMBL/GenBank/DDBJ whole genome shotgun (WGS) entry which is preliminary data.</text>
</comment>
<dbReference type="AlphaFoldDB" id="A0A9P3HAF6"/>
<dbReference type="Proteomes" id="UP000827284">
    <property type="component" value="Unassembled WGS sequence"/>
</dbReference>
<reference evidence="1" key="2">
    <citation type="journal article" date="2022" name="Microbiol. Resour. Announc.">
        <title>Whole-Genome Sequence of Entomortierella parvispora E1425, a Mucoromycotan Fungus Associated with Burkholderiaceae-Related Endosymbiotic Bacteria.</title>
        <authorList>
            <person name="Herlambang A."/>
            <person name="Guo Y."/>
            <person name="Takashima Y."/>
            <person name="Narisawa K."/>
            <person name="Ohta H."/>
            <person name="Nishizawa T."/>
        </authorList>
    </citation>
    <scope>NUCLEOTIDE SEQUENCE</scope>
    <source>
        <strain evidence="1">E1425</strain>
    </source>
</reference>
<gene>
    <name evidence="1" type="ORF">EMPS_05453</name>
</gene>
<dbReference type="EMBL" id="BQFW01000007">
    <property type="protein sequence ID" value="GJJ73095.1"/>
    <property type="molecule type" value="Genomic_DNA"/>
</dbReference>
<proteinExistence type="predicted"/>
<keyword evidence="2" id="KW-1185">Reference proteome</keyword>
<reference evidence="1" key="1">
    <citation type="submission" date="2021-11" db="EMBL/GenBank/DDBJ databases">
        <authorList>
            <person name="Herlambang A."/>
            <person name="Guo Y."/>
            <person name="Takashima Y."/>
            <person name="Nishizawa T."/>
        </authorList>
    </citation>
    <scope>NUCLEOTIDE SEQUENCE</scope>
    <source>
        <strain evidence="1">E1425</strain>
    </source>
</reference>
<evidence type="ECO:0000313" key="2">
    <source>
        <dbReference type="Proteomes" id="UP000827284"/>
    </source>
</evidence>
<sequence length="876" mass="99403">MAMLTETHPPLELLDLIRSCNALSLQDPPLSANNLVAFKRKHQSSLSIEDLTLAFSRSFHTFHLHSMQSKVFVTDWLAELVKSSTLPQAPTAVIHELSKVMGQLSFDREQAESWMSLLISLEGLVDSCLAKTRKLPTPSLIRFLDDSSAMTLSTMILDTGIQIFNHLDRSRSNQERSEGFRTWKDRTFATTSSFQVFIGEEIQRSPELRDRASILTIQVCNMLLRFAEEARSEYKFLNLAFKCIDQLLPCCEDKSIQVERYRAFRLVCDGIHGTLVDIYHTCKEKEQISDDFFSRRLRIAQFYCHYLRSMAGPLFKRICQDGREDEECRGLLRYLLFFLRGRLLSDNVMRANHPNIHGELSKLVFIIEDIIPLAISKSRTAMEQSKLAVVHEFAVAAGPRVVFLSSAEPLSEQEWRLGRMYYLLKMMTIFEELGEVLQIELYPPVPTDSGTSLLRMLVDCVDGLIWENRLYPAVETNELDCNHLSLDILTDMSTFAHVLSLKQFNRLQLDMTELALGRSEFWSLLAREWWIGISVRLGPDFTRSRIMSLTELLSTLPVGSASLKLGNLLRDLISSLDESQRIIVTSEIIAFVKHLEERDSISVRPLSFFINFPFETLKSSRMDTLVEVFIGGWKNCCDLLVDEDFVLEAFYTMHQYVDPITSIAKSELWQSVISEEMRSRLVIWSVEIVGGVHDLLQLIESDEQSLSKVNCTIDSVVLFLTAMQPLQSSEALQVLNAVCSWPPEKNPLSGPVLAGFLESCLSADILDGDNQQMSSLLASLFTSLGEKESSASYLSGLMSAMLFCQRSAKYPQIKNTIPMEARPMVQRLLDIQSGSATTLDTRLSLEQGRKQMNDYRFRGFPDSTTVTELQALQSAS</sequence>
<organism evidence="1 2">
    <name type="scientific">Entomortierella parvispora</name>
    <dbReference type="NCBI Taxonomy" id="205924"/>
    <lineage>
        <taxon>Eukaryota</taxon>
        <taxon>Fungi</taxon>
        <taxon>Fungi incertae sedis</taxon>
        <taxon>Mucoromycota</taxon>
        <taxon>Mortierellomycotina</taxon>
        <taxon>Mortierellomycetes</taxon>
        <taxon>Mortierellales</taxon>
        <taxon>Mortierellaceae</taxon>
        <taxon>Entomortierella</taxon>
    </lineage>
</organism>
<name>A0A9P3HAF6_9FUNG</name>
<evidence type="ECO:0000313" key="1">
    <source>
        <dbReference type="EMBL" id="GJJ73095.1"/>
    </source>
</evidence>